<comment type="subcellular location">
    <subcellularLocation>
        <location evidence="1">Membrane</location>
        <topology evidence="1">Multi-pass membrane protein</topology>
    </subcellularLocation>
</comment>
<evidence type="ECO:0000256" key="1">
    <source>
        <dbReference type="ARBA" id="ARBA00004141"/>
    </source>
</evidence>
<feature type="signal peptide" evidence="6">
    <location>
        <begin position="1"/>
        <end position="26"/>
    </location>
</feature>
<dbReference type="STRING" id="1429083.GCA_001885685_02032"/>
<gene>
    <name evidence="8" type="ORF">SAMN05216214_11126</name>
</gene>
<feature type="coiled-coil region" evidence="5">
    <location>
        <begin position="183"/>
        <end position="217"/>
    </location>
</feature>
<name>A0A1H7PJB7_9GAMM</name>
<dbReference type="Pfam" id="PF13675">
    <property type="entry name" value="PilJ"/>
    <property type="match status" value="2"/>
</dbReference>
<organism evidence="8 9">
    <name type="scientific">Atopomonas hussainii</name>
    <dbReference type="NCBI Taxonomy" id="1429083"/>
    <lineage>
        <taxon>Bacteria</taxon>
        <taxon>Pseudomonadati</taxon>
        <taxon>Pseudomonadota</taxon>
        <taxon>Gammaproteobacteria</taxon>
        <taxon>Pseudomonadales</taxon>
        <taxon>Pseudomonadaceae</taxon>
        <taxon>Atopomonas</taxon>
    </lineage>
</organism>
<keyword evidence="9" id="KW-1185">Reference proteome</keyword>
<keyword evidence="2" id="KW-0812">Transmembrane</keyword>
<protein>
    <submittedName>
        <fullName evidence="8">Type IV pili methyl-accepting chemotaxis transducer N-term</fullName>
    </submittedName>
</protein>
<dbReference type="AlphaFoldDB" id="A0A1H7PJB7"/>
<keyword evidence="3" id="KW-1133">Transmembrane helix</keyword>
<dbReference type="EMBL" id="FOAS01000011">
    <property type="protein sequence ID" value="SEL35375.1"/>
    <property type="molecule type" value="Genomic_DNA"/>
</dbReference>
<feature type="domain" description="NarX-like N-terminal" evidence="7">
    <location>
        <begin position="28"/>
        <end position="120"/>
    </location>
</feature>
<evidence type="ECO:0000256" key="4">
    <source>
        <dbReference type="ARBA" id="ARBA00023136"/>
    </source>
</evidence>
<dbReference type="Proteomes" id="UP000185766">
    <property type="component" value="Unassembled WGS sequence"/>
</dbReference>
<dbReference type="InterPro" id="IPR029095">
    <property type="entry name" value="NarX-like_N"/>
</dbReference>
<keyword evidence="4" id="KW-0472">Membrane</keyword>
<evidence type="ECO:0000259" key="7">
    <source>
        <dbReference type="Pfam" id="PF13675"/>
    </source>
</evidence>
<feature type="chain" id="PRO_5010169269" evidence="6">
    <location>
        <begin position="27"/>
        <end position="264"/>
    </location>
</feature>
<keyword evidence="5" id="KW-0175">Coiled coil</keyword>
<reference evidence="8 9" key="1">
    <citation type="submission" date="2016-10" db="EMBL/GenBank/DDBJ databases">
        <authorList>
            <person name="de Groot N.N."/>
        </authorList>
    </citation>
    <scope>NUCLEOTIDE SEQUENCE [LARGE SCALE GENOMIC DNA]</scope>
    <source>
        <strain evidence="8 9">JCM 19513</strain>
    </source>
</reference>
<dbReference type="RefSeq" id="WP_074868679.1">
    <property type="nucleotide sequence ID" value="NZ_FOAS01000011.1"/>
</dbReference>
<evidence type="ECO:0000313" key="9">
    <source>
        <dbReference type="Proteomes" id="UP000185766"/>
    </source>
</evidence>
<accession>A0A1H7PJB7</accession>
<dbReference type="InterPro" id="IPR042295">
    <property type="entry name" value="NarX-like_N_sf"/>
</dbReference>
<dbReference type="Gene3D" id="1.20.120.960">
    <property type="entry name" value="Histidine kinase NarX, sensor domain"/>
    <property type="match status" value="1"/>
</dbReference>
<keyword evidence="6" id="KW-0732">Signal</keyword>
<sequence length="264" mass="29570">MNTSRNPVFALLLSCLLAVASLPAQAVLNNAEAVNMSGLQRMLSQRIAKAYLMLGQDVRPDVAQQQLDDALALFDSNLEQLDAYAPTQEVREALGRVRLIWQDYREHALRQPDKTTAQALLSQSDLLLGACENVVKLIEAHAGSHSAVLVNRSGRQRMLSQRIAKLYLALSWRINDDSLAPQFQQAVNEFDQALQYLQNAEENTADIKLKLNKVAMQWRFSQAGFRLTDEQRYVPVVIFTTSEQLLKKMHEITGLYEGVMAGNG</sequence>
<evidence type="ECO:0000256" key="6">
    <source>
        <dbReference type="SAM" id="SignalP"/>
    </source>
</evidence>
<evidence type="ECO:0000256" key="5">
    <source>
        <dbReference type="SAM" id="Coils"/>
    </source>
</evidence>
<evidence type="ECO:0000256" key="3">
    <source>
        <dbReference type="ARBA" id="ARBA00022989"/>
    </source>
</evidence>
<feature type="domain" description="NarX-like N-terminal" evidence="7">
    <location>
        <begin position="145"/>
        <end position="219"/>
    </location>
</feature>
<dbReference type="GO" id="GO:0016020">
    <property type="term" value="C:membrane"/>
    <property type="evidence" value="ECO:0007669"/>
    <property type="project" value="UniProtKB-SubCell"/>
</dbReference>
<evidence type="ECO:0000313" key="8">
    <source>
        <dbReference type="EMBL" id="SEL35375.1"/>
    </source>
</evidence>
<proteinExistence type="predicted"/>
<evidence type="ECO:0000256" key="2">
    <source>
        <dbReference type="ARBA" id="ARBA00022692"/>
    </source>
</evidence>